<dbReference type="EMBL" id="KQ418649">
    <property type="protein sequence ID" value="KOF86425.1"/>
    <property type="molecule type" value="Genomic_DNA"/>
</dbReference>
<proteinExistence type="predicted"/>
<name>A0A0L8HCD4_OCTBM</name>
<feature type="region of interest" description="Disordered" evidence="1">
    <location>
        <begin position="15"/>
        <end position="38"/>
    </location>
</feature>
<evidence type="ECO:0000313" key="2">
    <source>
        <dbReference type="EMBL" id="KOF86425.1"/>
    </source>
</evidence>
<accession>A0A0L8HCD4</accession>
<gene>
    <name evidence="2" type="ORF">OCBIM_22018649mg</name>
</gene>
<dbReference type="AlphaFoldDB" id="A0A0L8HCD4"/>
<reference evidence="2" key="1">
    <citation type="submission" date="2015-07" db="EMBL/GenBank/DDBJ databases">
        <title>MeaNS - Measles Nucleotide Surveillance Program.</title>
        <authorList>
            <person name="Tran T."/>
            <person name="Druce J."/>
        </authorList>
    </citation>
    <scope>NUCLEOTIDE SEQUENCE</scope>
    <source>
        <strain evidence="2">UCB-OBI-ISO-001</strain>
        <tissue evidence="2">Gonad</tissue>
    </source>
</reference>
<evidence type="ECO:0000256" key="1">
    <source>
        <dbReference type="SAM" id="MobiDB-lite"/>
    </source>
</evidence>
<organism evidence="2">
    <name type="scientific">Octopus bimaculoides</name>
    <name type="common">California two-spotted octopus</name>
    <dbReference type="NCBI Taxonomy" id="37653"/>
    <lineage>
        <taxon>Eukaryota</taxon>
        <taxon>Metazoa</taxon>
        <taxon>Spiralia</taxon>
        <taxon>Lophotrochozoa</taxon>
        <taxon>Mollusca</taxon>
        <taxon>Cephalopoda</taxon>
        <taxon>Coleoidea</taxon>
        <taxon>Octopodiformes</taxon>
        <taxon>Octopoda</taxon>
        <taxon>Incirrata</taxon>
        <taxon>Octopodidae</taxon>
        <taxon>Octopus</taxon>
    </lineage>
</organism>
<sequence length="38" mass="4624">MSLFDAMQPLFRDQTCTNAPHNLQFPRKENKRQYIQQK</sequence>
<protein>
    <submittedName>
        <fullName evidence="2">Uncharacterized protein</fullName>
    </submittedName>
</protein>